<evidence type="ECO:0000256" key="4">
    <source>
        <dbReference type="ARBA" id="ARBA00022741"/>
    </source>
</evidence>
<proteinExistence type="inferred from homology"/>
<dbReference type="NCBIfam" id="TIGR00152">
    <property type="entry name" value="dephospho-CoA kinase"/>
    <property type="match status" value="1"/>
</dbReference>
<dbReference type="SUPFAM" id="SSF52540">
    <property type="entry name" value="P-loop containing nucleoside triphosphate hydrolases"/>
    <property type="match status" value="1"/>
</dbReference>
<comment type="catalytic activity">
    <reaction evidence="6">
        <text>3'-dephospho-CoA + ATP = ADP + CoA + H(+)</text>
        <dbReference type="Rhea" id="RHEA:18245"/>
        <dbReference type="ChEBI" id="CHEBI:15378"/>
        <dbReference type="ChEBI" id="CHEBI:30616"/>
        <dbReference type="ChEBI" id="CHEBI:57287"/>
        <dbReference type="ChEBI" id="CHEBI:57328"/>
        <dbReference type="ChEBI" id="CHEBI:456216"/>
        <dbReference type="EC" id="2.7.1.24"/>
    </reaction>
</comment>
<evidence type="ECO:0000256" key="3">
    <source>
        <dbReference type="ARBA" id="ARBA00022490"/>
    </source>
</evidence>
<comment type="caution">
    <text evidence="8">The sequence shown here is derived from an EMBL/GenBank/DDBJ whole genome shotgun (WGS) entry which is preliminary data.</text>
</comment>
<gene>
    <name evidence="6 8" type="primary">coaE</name>
    <name evidence="8" type="ORF">GCM10009754_20150</name>
</gene>
<keyword evidence="6 8" id="KW-0418">Kinase</keyword>
<dbReference type="EC" id="2.7.1.24" evidence="6 7"/>
<dbReference type="PANTHER" id="PTHR10695:SF46">
    <property type="entry name" value="BIFUNCTIONAL COENZYME A SYNTHASE-RELATED"/>
    <property type="match status" value="1"/>
</dbReference>
<comment type="subcellular location">
    <subcellularLocation>
        <location evidence="6">Cytoplasm</location>
    </subcellularLocation>
</comment>
<dbReference type="EMBL" id="BAAANN010000006">
    <property type="protein sequence ID" value="GAA1951291.1"/>
    <property type="molecule type" value="Genomic_DNA"/>
</dbReference>
<dbReference type="Proteomes" id="UP001501116">
    <property type="component" value="Unassembled WGS sequence"/>
</dbReference>
<dbReference type="Pfam" id="PF04229">
    <property type="entry name" value="GrpB"/>
    <property type="match status" value="1"/>
</dbReference>
<comment type="function">
    <text evidence="6">Catalyzes the phosphorylation of the 3'-hydroxyl group of dephosphocoenzyme A to form coenzyme A.</text>
</comment>
<dbReference type="CDD" id="cd02022">
    <property type="entry name" value="DPCK"/>
    <property type="match status" value="1"/>
</dbReference>
<evidence type="ECO:0000256" key="7">
    <source>
        <dbReference type="NCBIfam" id="TIGR00152"/>
    </source>
</evidence>
<keyword evidence="5 6" id="KW-0067">ATP-binding</keyword>
<protein>
    <recommendedName>
        <fullName evidence="6 7">Dephospho-CoA kinase</fullName>
        <ecNumber evidence="6 7">2.7.1.24</ecNumber>
    </recommendedName>
    <alternativeName>
        <fullName evidence="6">Dephosphocoenzyme A kinase</fullName>
    </alternativeName>
</protein>
<comment type="similarity">
    <text evidence="2">In the C-terminal section; belongs to the UPF0157 (GrpB) family.</text>
</comment>
<dbReference type="Pfam" id="PF01121">
    <property type="entry name" value="CoaE"/>
    <property type="match status" value="1"/>
</dbReference>
<keyword evidence="9" id="KW-1185">Reference proteome</keyword>
<keyword evidence="3 6" id="KW-0963">Cytoplasm</keyword>
<dbReference type="PANTHER" id="PTHR10695">
    <property type="entry name" value="DEPHOSPHO-COA KINASE-RELATED"/>
    <property type="match status" value="1"/>
</dbReference>
<dbReference type="PROSITE" id="PS51219">
    <property type="entry name" value="DPCK"/>
    <property type="match status" value="1"/>
</dbReference>
<evidence type="ECO:0000256" key="5">
    <source>
        <dbReference type="ARBA" id="ARBA00022840"/>
    </source>
</evidence>
<evidence type="ECO:0000313" key="8">
    <source>
        <dbReference type="EMBL" id="GAA1951291.1"/>
    </source>
</evidence>
<evidence type="ECO:0000313" key="9">
    <source>
        <dbReference type="Proteomes" id="UP001501116"/>
    </source>
</evidence>
<dbReference type="InterPro" id="IPR001977">
    <property type="entry name" value="Depp_CoAkinase"/>
</dbReference>
<dbReference type="SUPFAM" id="SSF81301">
    <property type="entry name" value="Nucleotidyltransferase"/>
    <property type="match status" value="1"/>
</dbReference>
<dbReference type="HAMAP" id="MF_00376">
    <property type="entry name" value="Dephospho_CoA_kinase"/>
    <property type="match status" value="1"/>
</dbReference>
<name>A0ABP5BSV4_9PSEU</name>
<feature type="binding site" evidence="6">
    <location>
        <begin position="11"/>
        <end position="16"/>
    </location>
    <ligand>
        <name>ATP</name>
        <dbReference type="ChEBI" id="CHEBI:30616"/>
    </ligand>
</feature>
<evidence type="ECO:0000256" key="1">
    <source>
        <dbReference type="ARBA" id="ARBA00008826"/>
    </source>
</evidence>
<keyword evidence="6" id="KW-0808">Transferase</keyword>
<dbReference type="InterPro" id="IPR043519">
    <property type="entry name" value="NT_sf"/>
</dbReference>
<evidence type="ECO:0000256" key="2">
    <source>
        <dbReference type="ARBA" id="ARBA00011058"/>
    </source>
</evidence>
<dbReference type="InterPro" id="IPR027417">
    <property type="entry name" value="P-loop_NTPase"/>
</dbReference>
<dbReference type="Gene3D" id="3.40.50.300">
    <property type="entry name" value="P-loop containing nucleotide triphosphate hydrolases"/>
    <property type="match status" value="1"/>
</dbReference>
<evidence type="ECO:0000256" key="6">
    <source>
        <dbReference type="HAMAP-Rule" id="MF_00376"/>
    </source>
</evidence>
<comment type="similarity">
    <text evidence="1">In the N-terminal section; belongs to the CoaE family.</text>
</comment>
<dbReference type="Gene3D" id="3.30.460.10">
    <property type="entry name" value="Beta Polymerase, domain 2"/>
    <property type="match status" value="1"/>
</dbReference>
<comment type="similarity">
    <text evidence="6">Belongs to the CoaE family.</text>
</comment>
<dbReference type="GO" id="GO:0016301">
    <property type="term" value="F:kinase activity"/>
    <property type="evidence" value="ECO:0007669"/>
    <property type="project" value="UniProtKB-KW"/>
</dbReference>
<organism evidence="8 9">
    <name type="scientific">Amycolatopsis minnesotensis</name>
    <dbReference type="NCBI Taxonomy" id="337894"/>
    <lineage>
        <taxon>Bacteria</taxon>
        <taxon>Bacillati</taxon>
        <taxon>Actinomycetota</taxon>
        <taxon>Actinomycetes</taxon>
        <taxon>Pseudonocardiales</taxon>
        <taxon>Pseudonocardiaceae</taxon>
        <taxon>Amycolatopsis</taxon>
    </lineage>
</organism>
<accession>A0ABP5BSV4</accession>
<keyword evidence="6" id="KW-0173">Coenzyme A biosynthesis</keyword>
<dbReference type="RefSeq" id="WP_344415974.1">
    <property type="nucleotide sequence ID" value="NZ_BAAANN010000006.1"/>
</dbReference>
<sequence>MLRVGLTGGVGAGKSTVATRLAEHGAVVVDADRIAREVVEPGTEGLAELVTAFGEDILTATGALDRQALAAKAFASDEARRTLNAITHPRIGARTAELIGEAAPDAVVVHDVPLLVEGGLAPHYHVVVVVDAPVETRVRRLVSARGMAEDDARARIAAQATEADRRAVADVWLDNGGHEDAVLSEVDSLWADRLVPFEANIRLHRPRAASSPRLVPHDPAWPVQAARAIARIRAAVGDRARRVDHIGSTSVPGLLAKDVLDLQLTVDSLDRADELADALTAAGFPPAAGDWRDDAQDGTGTWPKRFHYGADPCRAVNLHVRSPETPAWRLALLFAEWLRQNPGERDAYAAVKEGLADAHAHDGTVEPYAEEKQGWVNAAFRRAEDWAARSGWTPEG</sequence>
<dbReference type="NCBIfam" id="NF002879">
    <property type="entry name" value="PRK03333.1"/>
    <property type="match status" value="1"/>
</dbReference>
<dbReference type="InterPro" id="IPR007344">
    <property type="entry name" value="GrpB/CoaE"/>
</dbReference>
<comment type="pathway">
    <text evidence="6">Cofactor biosynthesis; coenzyme A biosynthesis; CoA from (R)-pantothenate: step 5/5.</text>
</comment>
<reference evidence="9" key="1">
    <citation type="journal article" date="2019" name="Int. J. Syst. Evol. Microbiol.">
        <title>The Global Catalogue of Microorganisms (GCM) 10K type strain sequencing project: providing services to taxonomists for standard genome sequencing and annotation.</title>
        <authorList>
            <consortium name="The Broad Institute Genomics Platform"/>
            <consortium name="The Broad Institute Genome Sequencing Center for Infectious Disease"/>
            <person name="Wu L."/>
            <person name="Ma J."/>
        </authorList>
    </citation>
    <scope>NUCLEOTIDE SEQUENCE [LARGE SCALE GENOMIC DNA]</scope>
    <source>
        <strain evidence="9">JCM 14545</strain>
    </source>
</reference>
<keyword evidence="4 6" id="KW-0547">Nucleotide-binding</keyword>